<gene>
    <name evidence="4" type="ORF">DAETH_03340</name>
</gene>
<dbReference type="SUPFAM" id="SSF47090">
    <property type="entry name" value="PGBD-like"/>
    <property type="match status" value="1"/>
</dbReference>
<feature type="chain" id="PRO_5047354899" description="Peptidoglycan binding-like domain-containing protein" evidence="2">
    <location>
        <begin position="19"/>
        <end position="295"/>
    </location>
</feature>
<dbReference type="RefSeq" id="WP_264776228.1">
    <property type="nucleotide sequence ID" value="NZ_AP026560.1"/>
</dbReference>
<dbReference type="InterPro" id="IPR036365">
    <property type="entry name" value="PGBD-like_sf"/>
</dbReference>
<evidence type="ECO:0000256" key="2">
    <source>
        <dbReference type="SAM" id="SignalP"/>
    </source>
</evidence>
<proteinExistence type="predicted"/>
<dbReference type="Gene3D" id="1.10.101.10">
    <property type="entry name" value="PGBD-like superfamily/PGBD"/>
    <property type="match status" value="1"/>
</dbReference>
<dbReference type="InterPro" id="IPR036366">
    <property type="entry name" value="PGBDSf"/>
</dbReference>
<name>A0ABM8A9C2_9DEIO</name>
<sequence length="295" mass="30199">MRLAVPLLAALLLCPALAAPGAGDVERATTRVAQALDGVLRDCPASFAGIGTSDKKCVGAGGTVEAVRVKLGSALGADLYGVWRSRDEQRSVYNWLRTPGGYVYVRVQPDPDGRAQTLVYLDLPPSSGPGTGGGATGSATPSTAPQGGVSVRRPTPTPAPAPTTPARPAPQATPQPATPAAPARTTPQPESRAATPAPASSASGNLAPVPFRRTLQLQAQRQSGADVEAVQNRLIALTRPSGGGRGDGWYGPVTAATVRAFQGANGLPVTGRVDEATWKLLFSEDARTFPASAIR</sequence>
<dbReference type="Pfam" id="PF01471">
    <property type="entry name" value="PG_binding_1"/>
    <property type="match status" value="1"/>
</dbReference>
<accession>A0ABM8A9C2</accession>
<feature type="region of interest" description="Disordered" evidence="1">
    <location>
        <begin position="119"/>
        <end position="207"/>
    </location>
</feature>
<organism evidence="4 5">
    <name type="scientific">Deinococcus aetherius</name>
    <dbReference type="NCBI Taxonomy" id="200252"/>
    <lineage>
        <taxon>Bacteria</taxon>
        <taxon>Thermotogati</taxon>
        <taxon>Deinococcota</taxon>
        <taxon>Deinococci</taxon>
        <taxon>Deinococcales</taxon>
        <taxon>Deinococcaceae</taxon>
        <taxon>Deinococcus</taxon>
    </lineage>
</organism>
<feature type="signal peptide" evidence="2">
    <location>
        <begin position="1"/>
        <end position="18"/>
    </location>
</feature>
<feature type="compositionally biased region" description="Pro residues" evidence="1">
    <location>
        <begin position="155"/>
        <end position="179"/>
    </location>
</feature>
<protein>
    <recommendedName>
        <fullName evidence="3">Peptidoglycan binding-like domain-containing protein</fullName>
    </recommendedName>
</protein>
<feature type="compositionally biased region" description="Low complexity" evidence="1">
    <location>
        <begin position="180"/>
        <end position="203"/>
    </location>
</feature>
<keyword evidence="5" id="KW-1185">Reference proteome</keyword>
<dbReference type="EMBL" id="AP026560">
    <property type="protein sequence ID" value="BDP40365.1"/>
    <property type="molecule type" value="Genomic_DNA"/>
</dbReference>
<feature type="domain" description="Peptidoglycan binding-like" evidence="3">
    <location>
        <begin position="223"/>
        <end position="281"/>
    </location>
</feature>
<evidence type="ECO:0000256" key="1">
    <source>
        <dbReference type="SAM" id="MobiDB-lite"/>
    </source>
</evidence>
<evidence type="ECO:0000313" key="5">
    <source>
        <dbReference type="Proteomes" id="UP001064971"/>
    </source>
</evidence>
<reference evidence="4" key="1">
    <citation type="submission" date="2022-07" db="EMBL/GenBank/DDBJ databases">
        <title>Complete Genome Sequence of the Radioresistant Bacterium Deinococcus aetherius ST0316, Isolated from the Air Dust collected in Lower Stratosphere above Japan.</title>
        <authorList>
            <person name="Satoh K."/>
            <person name="Hagiwara K."/>
            <person name="Katsumata K."/>
            <person name="Kubo A."/>
            <person name="Yokobori S."/>
            <person name="Yamagishi A."/>
            <person name="Oono Y."/>
            <person name="Narumi I."/>
        </authorList>
    </citation>
    <scope>NUCLEOTIDE SEQUENCE</scope>
    <source>
        <strain evidence="4">ST0316</strain>
    </source>
</reference>
<dbReference type="InterPro" id="IPR002477">
    <property type="entry name" value="Peptidoglycan-bd-like"/>
</dbReference>
<evidence type="ECO:0000259" key="3">
    <source>
        <dbReference type="Pfam" id="PF01471"/>
    </source>
</evidence>
<evidence type="ECO:0000313" key="4">
    <source>
        <dbReference type="EMBL" id="BDP40365.1"/>
    </source>
</evidence>
<keyword evidence="2" id="KW-0732">Signal</keyword>
<dbReference type="Proteomes" id="UP001064971">
    <property type="component" value="Chromosome"/>
</dbReference>